<sequence>MNTKRASRTIVCLVLGIFLDALGGARAQATRARQRAPETACAPIAPVQPFNLTEYVDREWYVVAQKPTSYQPRRDLFCVRANYTLVDAQTISIWNTARRDGVSGRDRNARGLFKLRGIVEDVETPSKLVVGLNFLPSFTYGPYWVVATDTTPESDEFAERGYSWAIISGGPLTTPRGDEGLCEPSGGLWLFVRDPLVSKNVVDQIKATARELGIDTSVLLPVDQEGCTYPR</sequence>
<dbReference type="PANTHER" id="PTHR10612:SF34">
    <property type="entry name" value="APOLIPOPROTEIN D"/>
    <property type="match status" value="1"/>
</dbReference>
<evidence type="ECO:0000256" key="2">
    <source>
        <dbReference type="PIRNR" id="PIRNR036893"/>
    </source>
</evidence>
<dbReference type="RefSeq" id="XP_001415513.1">
    <property type="nucleotide sequence ID" value="XM_001415476.1"/>
</dbReference>
<dbReference type="InterPro" id="IPR012674">
    <property type="entry name" value="Calycin"/>
</dbReference>
<dbReference type="PANTHER" id="PTHR10612">
    <property type="entry name" value="APOLIPOPROTEIN D"/>
    <property type="match status" value="1"/>
</dbReference>
<dbReference type="OrthoDB" id="565904at2759"/>
<reference evidence="4 5" key="1">
    <citation type="journal article" date="2007" name="Proc. Natl. Acad. Sci. U.S.A.">
        <title>The tiny eukaryote Ostreococcus provides genomic insights into the paradox of plankton speciation.</title>
        <authorList>
            <person name="Palenik B."/>
            <person name="Grimwood J."/>
            <person name="Aerts A."/>
            <person name="Rouze P."/>
            <person name="Salamov A."/>
            <person name="Putnam N."/>
            <person name="Dupont C."/>
            <person name="Jorgensen R."/>
            <person name="Derelle E."/>
            <person name="Rombauts S."/>
            <person name="Zhou K."/>
            <person name="Otillar R."/>
            <person name="Merchant S.S."/>
            <person name="Podell S."/>
            <person name="Gaasterland T."/>
            <person name="Napoli C."/>
            <person name="Gendler K."/>
            <person name="Manuell A."/>
            <person name="Tai V."/>
            <person name="Vallon O."/>
            <person name="Piganeau G."/>
            <person name="Jancek S."/>
            <person name="Heijde M."/>
            <person name="Jabbari K."/>
            <person name="Bowler C."/>
            <person name="Lohr M."/>
            <person name="Robbens S."/>
            <person name="Werner G."/>
            <person name="Dubchak I."/>
            <person name="Pazour G.J."/>
            <person name="Ren Q."/>
            <person name="Paulsen I."/>
            <person name="Delwiche C."/>
            <person name="Schmutz J."/>
            <person name="Rokhsar D."/>
            <person name="Van de Peer Y."/>
            <person name="Moreau H."/>
            <person name="Grigoriev I.V."/>
        </authorList>
    </citation>
    <scope>NUCLEOTIDE SEQUENCE [LARGE SCALE GENOMIC DNA]</scope>
    <source>
        <strain evidence="4 5">CCE9901</strain>
    </source>
</reference>
<dbReference type="Proteomes" id="UP000001568">
    <property type="component" value="Chromosome 1"/>
</dbReference>
<dbReference type="STRING" id="436017.A4RR53"/>
<dbReference type="EMBL" id="CP000581">
    <property type="protein sequence ID" value="ABO93805.1"/>
    <property type="molecule type" value="Genomic_DNA"/>
</dbReference>
<dbReference type="KEGG" id="olu:OSTLU_13756"/>
<dbReference type="SUPFAM" id="SSF50814">
    <property type="entry name" value="Lipocalins"/>
    <property type="match status" value="1"/>
</dbReference>
<dbReference type="InterPro" id="IPR000566">
    <property type="entry name" value="Lipocln_cytosolic_FA-bd_dom"/>
</dbReference>
<dbReference type="CDD" id="cd19438">
    <property type="entry name" value="lipocalin_Blc-like"/>
    <property type="match status" value="1"/>
</dbReference>
<feature type="domain" description="Lipocalin/cytosolic fatty-acid binding" evidence="3">
    <location>
        <begin position="59"/>
        <end position="150"/>
    </location>
</feature>
<dbReference type="Gene3D" id="2.40.128.20">
    <property type="match status" value="1"/>
</dbReference>
<dbReference type="GeneID" id="4999727"/>
<dbReference type="HOGENOM" id="CLU_100756_0_0_1"/>
<dbReference type="OMA" id="TISIWNT"/>
<dbReference type="GO" id="GO:0006950">
    <property type="term" value="P:response to stress"/>
    <property type="evidence" value="ECO:0007669"/>
    <property type="project" value="UniProtKB-ARBA"/>
</dbReference>
<gene>
    <name evidence="4" type="ORF">OSTLU_13756</name>
</gene>
<dbReference type="eggNOG" id="ENOG502S9PN">
    <property type="taxonomic scope" value="Eukaryota"/>
</dbReference>
<dbReference type="PIRSF" id="PIRSF036893">
    <property type="entry name" value="Lipocalin_ApoD"/>
    <property type="match status" value="1"/>
</dbReference>
<comment type="similarity">
    <text evidence="1 2">Belongs to the calycin superfamily. Lipocalin family.</text>
</comment>
<name>A4RR53_OSTLU</name>
<feature type="signal peptide" evidence="2">
    <location>
        <begin position="1"/>
        <end position="27"/>
    </location>
</feature>
<dbReference type="InterPro" id="IPR047202">
    <property type="entry name" value="Lipocalin_Blc-like_dom"/>
</dbReference>
<evidence type="ECO:0000313" key="4">
    <source>
        <dbReference type="EMBL" id="ABO93805.1"/>
    </source>
</evidence>
<keyword evidence="2" id="KW-0732">Signal</keyword>
<dbReference type="Gramene" id="ABO93805">
    <property type="protein sequence ID" value="ABO93805"/>
    <property type="gene ID" value="OSTLU_13756"/>
</dbReference>
<organism evidence="4 5">
    <name type="scientific">Ostreococcus lucimarinus (strain CCE9901)</name>
    <dbReference type="NCBI Taxonomy" id="436017"/>
    <lineage>
        <taxon>Eukaryota</taxon>
        <taxon>Viridiplantae</taxon>
        <taxon>Chlorophyta</taxon>
        <taxon>Mamiellophyceae</taxon>
        <taxon>Mamiellales</taxon>
        <taxon>Bathycoccaceae</taxon>
        <taxon>Ostreococcus</taxon>
    </lineage>
</organism>
<evidence type="ECO:0000313" key="5">
    <source>
        <dbReference type="Proteomes" id="UP000001568"/>
    </source>
</evidence>
<accession>A4RR53</accession>
<feature type="chain" id="PRO_5013436019" description="Lipocalin/cytosolic fatty-acid binding domain-containing protein" evidence="2">
    <location>
        <begin position="28"/>
        <end position="231"/>
    </location>
</feature>
<evidence type="ECO:0000259" key="3">
    <source>
        <dbReference type="Pfam" id="PF08212"/>
    </source>
</evidence>
<evidence type="ECO:0000256" key="1">
    <source>
        <dbReference type="ARBA" id="ARBA00006889"/>
    </source>
</evidence>
<proteinExistence type="inferred from homology"/>
<dbReference type="InterPro" id="IPR022271">
    <property type="entry name" value="Lipocalin_ApoD"/>
</dbReference>
<protein>
    <recommendedName>
        <fullName evidence="3">Lipocalin/cytosolic fatty-acid binding domain-containing protein</fullName>
    </recommendedName>
</protein>
<keyword evidence="5" id="KW-1185">Reference proteome</keyword>
<dbReference type="Pfam" id="PF08212">
    <property type="entry name" value="Lipocalin_2"/>
    <property type="match status" value="1"/>
</dbReference>
<dbReference type="AlphaFoldDB" id="A4RR53"/>